<name>A0A9Q0JIW7_9ROSI</name>
<dbReference type="InterPro" id="IPR050796">
    <property type="entry name" value="SCF_F-box_component"/>
</dbReference>
<comment type="caution">
    <text evidence="2">The sequence shown here is derived from an EMBL/GenBank/DDBJ whole genome shotgun (WGS) entry which is preliminary data.</text>
</comment>
<evidence type="ECO:0000259" key="1">
    <source>
        <dbReference type="PROSITE" id="PS50181"/>
    </source>
</evidence>
<dbReference type="Pfam" id="PF00646">
    <property type="entry name" value="F-box"/>
    <property type="match status" value="1"/>
</dbReference>
<keyword evidence="3" id="KW-1185">Reference proteome</keyword>
<dbReference type="Proteomes" id="UP001141552">
    <property type="component" value="Unassembled WGS sequence"/>
</dbReference>
<dbReference type="InterPro" id="IPR001810">
    <property type="entry name" value="F-box_dom"/>
</dbReference>
<evidence type="ECO:0000313" key="2">
    <source>
        <dbReference type="EMBL" id="KAJ4844231.1"/>
    </source>
</evidence>
<dbReference type="EMBL" id="JAKUCV010002011">
    <property type="protein sequence ID" value="KAJ4844231.1"/>
    <property type="molecule type" value="Genomic_DNA"/>
</dbReference>
<dbReference type="SMART" id="SM00256">
    <property type="entry name" value="FBOX"/>
    <property type="match status" value="1"/>
</dbReference>
<reference evidence="2" key="1">
    <citation type="submission" date="2022-02" db="EMBL/GenBank/DDBJ databases">
        <authorList>
            <person name="Henning P.M."/>
            <person name="McCubbin A.G."/>
            <person name="Shore J.S."/>
        </authorList>
    </citation>
    <scope>NUCLEOTIDE SEQUENCE</scope>
    <source>
        <strain evidence="2">F60SS</strain>
        <tissue evidence="2">Leaves</tissue>
    </source>
</reference>
<dbReference type="PANTHER" id="PTHR31672">
    <property type="entry name" value="BNACNNG10540D PROTEIN"/>
    <property type="match status" value="1"/>
</dbReference>
<protein>
    <recommendedName>
        <fullName evidence="1">F-box domain-containing protein</fullName>
    </recommendedName>
</protein>
<dbReference type="OrthoDB" id="687122at2759"/>
<dbReference type="SUPFAM" id="SSF81383">
    <property type="entry name" value="F-box domain"/>
    <property type="match status" value="1"/>
</dbReference>
<organism evidence="2 3">
    <name type="scientific">Turnera subulata</name>
    <dbReference type="NCBI Taxonomy" id="218843"/>
    <lineage>
        <taxon>Eukaryota</taxon>
        <taxon>Viridiplantae</taxon>
        <taxon>Streptophyta</taxon>
        <taxon>Embryophyta</taxon>
        <taxon>Tracheophyta</taxon>
        <taxon>Spermatophyta</taxon>
        <taxon>Magnoliopsida</taxon>
        <taxon>eudicotyledons</taxon>
        <taxon>Gunneridae</taxon>
        <taxon>Pentapetalae</taxon>
        <taxon>rosids</taxon>
        <taxon>fabids</taxon>
        <taxon>Malpighiales</taxon>
        <taxon>Passifloraceae</taxon>
        <taxon>Turnera</taxon>
    </lineage>
</organism>
<evidence type="ECO:0000313" key="3">
    <source>
        <dbReference type="Proteomes" id="UP001141552"/>
    </source>
</evidence>
<gene>
    <name evidence="2" type="ORF">Tsubulata_027624</name>
</gene>
<proteinExistence type="predicted"/>
<feature type="domain" description="F-box" evidence="1">
    <location>
        <begin position="1"/>
        <end position="45"/>
    </location>
</feature>
<dbReference type="PROSITE" id="PS50181">
    <property type="entry name" value="FBOX"/>
    <property type="match status" value="1"/>
</dbReference>
<sequence>MANLTLPSVIVEEILAMLPIKSIHRFRQLSKSWSSFLVSSEFQKLRTNNSTPPETNLEKILQCSAVNGGYVIESLGCLGDGEDPVRLQFPTDKFVWFWGSCNGLVCVTVPDVLIGGERKIIAFDLAKEKFYGVPLPAVEKELCDILRFKELGVAGDYLCLCFVSKSDNITIVGLMKECCKSWVHFIGYNSLGYARTYSCQDFVPQAGKDGGYVILHFPGGQQVLKWDNLDEETDESGGFSLNIKSSEFRMTIAYTEALTSPYASP</sequence>
<dbReference type="InterPro" id="IPR036047">
    <property type="entry name" value="F-box-like_dom_sf"/>
</dbReference>
<reference evidence="2" key="2">
    <citation type="journal article" date="2023" name="Plants (Basel)">
        <title>Annotation of the Turnera subulata (Passifloraceae) Draft Genome Reveals the S-Locus Evolved after the Divergence of Turneroideae from Passifloroideae in a Stepwise Manner.</title>
        <authorList>
            <person name="Henning P.M."/>
            <person name="Roalson E.H."/>
            <person name="Mir W."/>
            <person name="McCubbin A.G."/>
            <person name="Shore J.S."/>
        </authorList>
    </citation>
    <scope>NUCLEOTIDE SEQUENCE</scope>
    <source>
        <strain evidence="2">F60SS</strain>
    </source>
</reference>
<accession>A0A9Q0JIW7</accession>
<dbReference type="PANTHER" id="PTHR31672:SF13">
    <property type="entry name" value="F-BOX PROTEIN CPR30-LIKE"/>
    <property type="match status" value="1"/>
</dbReference>
<dbReference type="AlphaFoldDB" id="A0A9Q0JIW7"/>